<protein>
    <submittedName>
        <fullName evidence="3">DUF2752 domain-containing protein</fullName>
    </submittedName>
</protein>
<feature type="transmembrane region" description="Helical" evidence="2">
    <location>
        <begin position="42"/>
        <end position="61"/>
    </location>
</feature>
<accession>A0ABV4U943</accession>
<keyword evidence="2" id="KW-1133">Transmembrane helix</keyword>
<sequence length="175" mass="17997">MPVDRERRYPDTVMADETSNLTPAEAPATVPTPAWQAHLPRMIAGGASLATFGLLLVAAWLEPSGSGTGTHQQLGLPACGFLAGTGLPCATCGMTTAFSHAADFNLAAAFATQPAGAVLAILTAMTAILTGYAAITGMVLTPIFQLIFRPATIVALVILLLLGWAYTLSDVLLGT</sequence>
<feature type="transmembrane region" description="Helical" evidence="2">
    <location>
        <begin position="147"/>
        <end position="166"/>
    </location>
</feature>
<proteinExistence type="predicted"/>
<feature type="region of interest" description="Disordered" evidence="1">
    <location>
        <begin position="1"/>
        <end position="28"/>
    </location>
</feature>
<gene>
    <name evidence="3" type="ORF">ACERK3_12220</name>
</gene>
<evidence type="ECO:0000256" key="1">
    <source>
        <dbReference type="SAM" id="MobiDB-lite"/>
    </source>
</evidence>
<comment type="caution">
    <text evidence="3">The sequence shown here is derived from an EMBL/GenBank/DDBJ whole genome shotgun (WGS) entry which is preliminary data.</text>
</comment>
<dbReference type="RefSeq" id="WP_425345966.1">
    <property type="nucleotide sequence ID" value="NZ_JBGUBD010000006.1"/>
</dbReference>
<dbReference type="Proteomes" id="UP001575105">
    <property type="component" value="Unassembled WGS sequence"/>
</dbReference>
<keyword evidence="4" id="KW-1185">Reference proteome</keyword>
<evidence type="ECO:0000313" key="3">
    <source>
        <dbReference type="EMBL" id="MFA9479049.1"/>
    </source>
</evidence>
<feature type="transmembrane region" description="Helical" evidence="2">
    <location>
        <begin position="115"/>
        <end position="135"/>
    </location>
</feature>
<dbReference type="Pfam" id="PF10825">
    <property type="entry name" value="DUF2752"/>
    <property type="match status" value="1"/>
</dbReference>
<keyword evidence="2" id="KW-0472">Membrane</keyword>
<name>A0ABV4U943_9BACT</name>
<evidence type="ECO:0000256" key="2">
    <source>
        <dbReference type="SAM" id="Phobius"/>
    </source>
</evidence>
<feature type="compositionally biased region" description="Basic and acidic residues" evidence="1">
    <location>
        <begin position="1"/>
        <end position="10"/>
    </location>
</feature>
<dbReference type="EMBL" id="JBGUBD010000006">
    <property type="protein sequence ID" value="MFA9479049.1"/>
    <property type="molecule type" value="Genomic_DNA"/>
</dbReference>
<organism evidence="3 4">
    <name type="scientific">Natronomicrosphaera hydrolytica</name>
    <dbReference type="NCBI Taxonomy" id="3242702"/>
    <lineage>
        <taxon>Bacteria</taxon>
        <taxon>Pseudomonadati</taxon>
        <taxon>Planctomycetota</taxon>
        <taxon>Phycisphaerae</taxon>
        <taxon>Phycisphaerales</taxon>
        <taxon>Phycisphaeraceae</taxon>
        <taxon>Natronomicrosphaera</taxon>
    </lineage>
</organism>
<dbReference type="InterPro" id="IPR021215">
    <property type="entry name" value="DUF2752"/>
</dbReference>
<reference evidence="3 4" key="1">
    <citation type="submission" date="2024-08" db="EMBL/GenBank/DDBJ databases">
        <title>Whole-genome sequencing of halo(alkali)philic microorganisms from hypersaline lakes.</title>
        <authorList>
            <person name="Sorokin D.Y."/>
            <person name="Merkel A.Y."/>
            <person name="Messina E."/>
            <person name="Yakimov M."/>
        </authorList>
    </citation>
    <scope>NUCLEOTIDE SEQUENCE [LARGE SCALE GENOMIC DNA]</scope>
    <source>
        <strain evidence="3 4">AB-hyl4</strain>
    </source>
</reference>
<keyword evidence="2" id="KW-0812">Transmembrane</keyword>
<evidence type="ECO:0000313" key="4">
    <source>
        <dbReference type="Proteomes" id="UP001575105"/>
    </source>
</evidence>